<reference evidence="1 2" key="1">
    <citation type="submission" date="2015-01" db="EMBL/GenBank/DDBJ databases">
        <title>Genome Sequencing of Rickettsiales.</title>
        <authorList>
            <person name="Daugherty S.C."/>
            <person name="Su Q."/>
            <person name="Abolude K."/>
            <person name="Beier-Sexton M."/>
            <person name="Carlyon J.A."/>
            <person name="Carter R."/>
            <person name="Day N.P."/>
            <person name="Dumler S.J."/>
            <person name="Dyachenko V."/>
            <person name="Godinez A."/>
            <person name="Kurtti T.J."/>
            <person name="Lichay M."/>
            <person name="Mullins K.E."/>
            <person name="Ott S."/>
            <person name="Pappas-Brown V."/>
            <person name="Paris D.H."/>
            <person name="Patel P."/>
            <person name="Richards A.L."/>
            <person name="Sadzewicz L."/>
            <person name="Sears K."/>
            <person name="Seidman D."/>
            <person name="Sengamalay N."/>
            <person name="Stenos J."/>
            <person name="Tallon L.J."/>
            <person name="Vincent G."/>
            <person name="Fraser C.M."/>
            <person name="Munderloh U."/>
            <person name="Dunning-Hotopp J.C."/>
        </authorList>
    </citation>
    <scope>NUCLEOTIDE SEQUENCE [LARGE SCALE GENOMIC DNA]</scope>
    <source>
        <strain evidence="1 2">CRT53-1</strain>
    </source>
</reference>
<accession>A0A0F3Q073</accession>
<evidence type="ECO:0000313" key="1">
    <source>
        <dbReference type="EMBL" id="KJV85903.1"/>
    </source>
</evidence>
<gene>
    <name evidence="1" type="ORF">APHCRT_0869</name>
</gene>
<name>A0A0F3Q073_ANAPH</name>
<dbReference type="Proteomes" id="UP000033722">
    <property type="component" value="Unassembled WGS sequence"/>
</dbReference>
<dbReference type="AlphaFoldDB" id="A0A0F3Q073"/>
<comment type="caution">
    <text evidence="1">The sequence shown here is derived from an EMBL/GenBank/DDBJ whole genome shotgun (WGS) entry which is preliminary data.</text>
</comment>
<sequence>MWIKAFCHSQSDKGLRLLLVQRIQCALAAIQIPNEYKCSSSNACAFSRKKITFVI</sequence>
<dbReference type="EMBL" id="LAOD01000018">
    <property type="protein sequence ID" value="KJV85903.1"/>
    <property type="molecule type" value="Genomic_DNA"/>
</dbReference>
<protein>
    <submittedName>
        <fullName evidence="1">Uncharacterized protein</fullName>
    </submittedName>
</protein>
<proteinExistence type="predicted"/>
<evidence type="ECO:0000313" key="2">
    <source>
        <dbReference type="Proteomes" id="UP000033722"/>
    </source>
</evidence>
<organism evidence="1 2">
    <name type="scientific">Anaplasma phagocytophilum str. CRT53-1</name>
    <dbReference type="NCBI Taxonomy" id="1359157"/>
    <lineage>
        <taxon>Bacteria</taxon>
        <taxon>Pseudomonadati</taxon>
        <taxon>Pseudomonadota</taxon>
        <taxon>Alphaproteobacteria</taxon>
        <taxon>Rickettsiales</taxon>
        <taxon>Anaplasmataceae</taxon>
        <taxon>Anaplasma</taxon>
        <taxon>phagocytophilum group</taxon>
    </lineage>
</organism>